<comment type="caution">
    <text evidence="3">The sequence shown here is derived from an EMBL/GenBank/DDBJ whole genome shotgun (WGS) entry which is preliminary data.</text>
</comment>
<dbReference type="Gene3D" id="3.40.1620.10">
    <property type="entry name" value="YefM-like domain"/>
    <property type="match status" value="1"/>
</dbReference>
<dbReference type="EMBL" id="JAUSVX010000005">
    <property type="protein sequence ID" value="MDQ0470303.1"/>
    <property type="molecule type" value="Genomic_DNA"/>
</dbReference>
<comment type="similarity">
    <text evidence="1 2">Belongs to the phD/YefM antitoxin family.</text>
</comment>
<reference evidence="3 4" key="1">
    <citation type="submission" date="2023-07" db="EMBL/GenBank/DDBJ databases">
        <title>Genomic Encyclopedia of Type Strains, Phase IV (KMG-IV): sequencing the most valuable type-strain genomes for metagenomic binning, comparative biology and taxonomic classification.</title>
        <authorList>
            <person name="Goeker M."/>
        </authorList>
    </citation>
    <scope>NUCLEOTIDE SEQUENCE [LARGE SCALE GENOMIC DNA]</scope>
    <source>
        <strain evidence="3 4">DSM 19619</strain>
    </source>
</reference>
<evidence type="ECO:0000256" key="1">
    <source>
        <dbReference type="ARBA" id="ARBA00009981"/>
    </source>
</evidence>
<dbReference type="SUPFAM" id="SSF143120">
    <property type="entry name" value="YefM-like"/>
    <property type="match status" value="1"/>
</dbReference>
<dbReference type="InterPro" id="IPR006442">
    <property type="entry name" value="Antitoxin_Phd/YefM"/>
</dbReference>
<gene>
    <name evidence="3" type="ORF">QO011_003319</name>
</gene>
<accession>A0ABU0J7Q9</accession>
<dbReference type="NCBIfam" id="TIGR01552">
    <property type="entry name" value="phd_fam"/>
    <property type="match status" value="1"/>
</dbReference>
<dbReference type="RefSeq" id="WP_307274076.1">
    <property type="nucleotide sequence ID" value="NZ_JAUSVX010000005.1"/>
</dbReference>
<evidence type="ECO:0000256" key="2">
    <source>
        <dbReference type="RuleBase" id="RU362080"/>
    </source>
</evidence>
<dbReference type="Pfam" id="PF02604">
    <property type="entry name" value="PhdYeFM_antitox"/>
    <property type="match status" value="1"/>
</dbReference>
<dbReference type="Proteomes" id="UP001242480">
    <property type="component" value="Unassembled WGS sequence"/>
</dbReference>
<organism evidence="3 4">
    <name type="scientific">Labrys wisconsinensis</name>
    <dbReference type="NCBI Taxonomy" id="425677"/>
    <lineage>
        <taxon>Bacteria</taxon>
        <taxon>Pseudomonadati</taxon>
        <taxon>Pseudomonadota</taxon>
        <taxon>Alphaproteobacteria</taxon>
        <taxon>Hyphomicrobiales</taxon>
        <taxon>Xanthobacteraceae</taxon>
        <taxon>Labrys</taxon>
    </lineage>
</organism>
<protein>
    <recommendedName>
        <fullName evidence="2">Antitoxin</fullName>
    </recommendedName>
</protein>
<sequence>MKTYTLTDLGNKSGEVTEAAFRGPVDITSRGKRKFVLLTAEDYDRLKGRGVQRAVHADDLLAGEADDYVQGLSAPLDGGKDD</sequence>
<proteinExistence type="inferred from homology"/>
<evidence type="ECO:0000313" key="4">
    <source>
        <dbReference type="Proteomes" id="UP001242480"/>
    </source>
</evidence>
<evidence type="ECO:0000313" key="3">
    <source>
        <dbReference type="EMBL" id="MDQ0470303.1"/>
    </source>
</evidence>
<name>A0ABU0J7Q9_9HYPH</name>
<keyword evidence="4" id="KW-1185">Reference proteome</keyword>
<dbReference type="InterPro" id="IPR036165">
    <property type="entry name" value="YefM-like_sf"/>
</dbReference>
<comment type="function">
    <text evidence="2">Antitoxin component of a type II toxin-antitoxin (TA) system.</text>
</comment>